<dbReference type="SUPFAM" id="SSF52540">
    <property type="entry name" value="P-loop containing nucleoside triphosphate hydrolases"/>
    <property type="match status" value="1"/>
</dbReference>
<dbReference type="AlphaFoldDB" id="T0WRA4"/>
<organism evidence="5 6">
    <name type="scientific">Lactococcus cremoris subsp. cremoris TIFN3</name>
    <dbReference type="NCBI Taxonomy" id="1234873"/>
    <lineage>
        <taxon>Bacteria</taxon>
        <taxon>Bacillati</taxon>
        <taxon>Bacillota</taxon>
        <taxon>Bacilli</taxon>
        <taxon>Lactobacillales</taxon>
        <taxon>Streptococcaceae</taxon>
        <taxon>Lactococcus</taxon>
        <taxon>Lactococcus cremoris subsp. cremoris</taxon>
    </lineage>
</organism>
<dbReference type="PATRIC" id="fig|1234873.3.peg.1328"/>
<dbReference type="Pfam" id="PF04851">
    <property type="entry name" value="ResIII"/>
    <property type="match status" value="1"/>
</dbReference>
<dbReference type="GO" id="GO:0015666">
    <property type="term" value="F:restriction endodeoxyribonuclease activity"/>
    <property type="evidence" value="ECO:0007669"/>
    <property type="project" value="TreeGrafter"/>
</dbReference>
<name>T0WRA4_LACLC</name>
<dbReference type="EMBL" id="ATBE01000196">
    <property type="protein sequence ID" value="EQC95117.1"/>
    <property type="molecule type" value="Genomic_DNA"/>
</dbReference>
<keyword evidence="1" id="KW-0378">Hydrolase</keyword>
<proteinExistence type="predicted"/>
<dbReference type="Pfam" id="PF13156">
    <property type="entry name" value="Mrr_cat_2"/>
    <property type="match status" value="1"/>
</dbReference>
<dbReference type="Gene3D" id="3.40.50.300">
    <property type="entry name" value="P-loop containing nucleotide triphosphate hydrolases"/>
    <property type="match status" value="1"/>
</dbReference>
<dbReference type="InterPro" id="IPR011335">
    <property type="entry name" value="Restrct_endonuc-II-like"/>
</dbReference>
<dbReference type="InterPro" id="IPR039442">
    <property type="entry name" value="Mrr-like_dom"/>
</dbReference>
<dbReference type="EMBL" id="ATBE01000192">
    <property type="protein sequence ID" value="EQC95128.1"/>
    <property type="molecule type" value="Genomic_DNA"/>
</dbReference>
<accession>T0WRA4</accession>
<evidence type="ECO:0000313" key="5">
    <source>
        <dbReference type="EMBL" id="EQC95128.1"/>
    </source>
</evidence>
<evidence type="ECO:0000259" key="3">
    <source>
        <dbReference type="Pfam" id="PF13156"/>
    </source>
</evidence>
<dbReference type="InterPro" id="IPR011856">
    <property type="entry name" value="tRNA_endonuc-like_dom_sf"/>
</dbReference>
<dbReference type="GO" id="GO:0005524">
    <property type="term" value="F:ATP binding"/>
    <property type="evidence" value="ECO:0007669"/>
    <property type="project" value="InterPro"/>
</dbReference>
<dbReference type="InterPro" id="IPR052906">
    <property type="entry name" value="Type_IV_Methyl-Rstrct_Enzyme"/>
</dbReference>
<dbReference type="InterPro" id="IPR006935">
    <property type="entry name" value="Helicase/UvrB_N"/>
</dbReference>
<evidence type="ECO:0000313" key="4">
    <source>
        <dbReference type="EMBL" id="EQC95117.1"/>
    </source>
</evidence>
<feature type="domain" description="Helicase/UvrB N-terminal" evidence="2">
    <location>
        <begin position="167"/>
        <end position="207"/>
    </location>
</feature>
<evidence type="ECO:0000256" key="1">
    <source>
        <dbReference type="ARBA" id="ARBA00022801"/>
    </source>
</evidence>
<reference evidence="5 6" key="1">
    <citation type="journal article" date="2013" name="ISME J.">
        <title>Multifactorial diversity sustains microbial community stability.</title>
        <authorList>
            <person name="Erkus O."/>
            <person name="de Jager V.C."/>
            <person name="Spus M."/>
            <person name="van Alen-Boerrigter I.J."/>
            <person name="van Rijswijck I.M."/>
            <person name="Hazelwood L."/>
            <person name="Janssen P.W."/>
            <person name="van Hijum S.A."/>
            <person name="Kleerebezem M."/>
            <person name="Smid E.J."/>
        </authorList>
    </citation>
    <scope>NUCLEOTIDE SEQUENCE [LARGE SCALE GENOMIC DNA]</scope>
    <source>
        <strain evidence="5 6">TIFN3</strain>
    </source>
</reference>
<dbReference type="Proteomes" id="UP000015664">
    <property type="component" value="Unassembled WGS sequence"/>
</dbReference>
<gene>
    <name evidence="4" type="ORF">LLT3_02890</name>
    <name evidence="5" type="ORF">LLT3_14525</name>
</gene>
<dbReference type="PANTHER" id="PTHR30015">
    <property type="entry name" value="MRR RESTRICTION SYSTEM PROTEIN"/>
    <property type="match status" value="1"/>
</dbReference>
<evidence type="ECO:0000259" key="2">
    <source>
        <dbReference type="Pfam" id="PF04851"/>
    </source>
</evidence>
<dbReference type="PANTHER" id="PTHR30015:SF7">
    <property type="entry name" value="TYPE IV METHYL-DIRECTED RESTRICTION ENZYME ECOKMRR"/>
    <property type="match status" value="1"/>
</dbReference>
<dbReference type="GO" id="GO:0003677">
    <property type="term" value="F:DNA binding"/>
    <property type="evidence" value="ECO:0007669"/>
    <property type="project" value="InterPro"/>
</dbReference>
<dbReference type="SUPFAM" id="SSF52980">
    <property type="entry name" value="Restriction endonuclease-like"/>
    <property type="match status" value="1"/>
</dbReference>
<comment type="caution">
    <text evidence="5">The sequence shown here is derived from an EMBL/GenBank/DDBJ whole genome shotgun (WGS) entry which is preliminary data.</text>
</comment>
<dbReference type="CDD" id="cd22333">
    <property type="entry name" value="LlaBIII_nuclease-like"/>
    <property type="match status" value="1"/>
</dbReference>
<protein>
    <submittedName>
        <fullName evidence="5">Uncharacterized protein</fullName>
    </submittedName>
</protein>
<feature type="domain" description="Mrr-like" evidence="3">
    <location>
        <begin position="37"/>
        <end position="159"/>
    </location>
</feature>
<sequence length="208" mass="23797">MTKQTFDDLINQINTVSNDVQRERGTLFEKLTLAYLKNEPTYKALYQNVWLLSEVPESYGIPKKDTGVDLVAEQKNGDLVAIQAKFYTNKVGKSEINSFVAELGKSYYQRGLIVSTMDDWNSNARETIDQNEKGIEIIGLSDLRNSQIDWSQFNFERPENVVVKKPKKLRDYQQTAKENALAHFKENDRGQLIMAPGTGKTFTSLKIY</sequence>
<dbReference type="Gene3D" id="3.40.1350.10">
    <property type="match status" value="1"/>
</dbReference>
<evidence type="ECO:0000313" key="6">
    <source>
        <dbReference type="Proteomes" id="UP000015664"/>
    </source>
</evidence>
<dbReference type="InterPro" id="IPR027417">
    <property type="entry name" value="P-loop_NTPase"/>
</dbReference>